<dbReference type="SUPFAM" id="SSF81901">
    <property type="entry name" value="HCP-like"/>
    <property type="match status" value="2"/>
</dbReference>
<sequence>MLLILIIIAFIVLFIFFAKYQKKQAQAEALAAGEPNALLHHGIALINKNQVEAGLDFIHQAVDKGLAVAAITLAELYSGRFPQIPADPKASNDWYKKAAELDAQYLSLLTLSNLLSPEAQTREDLEMLEAQLKPNAEAGDATFQYELGLLYERQPLLDPDATQAINWFEKAAAQQHPDADYHLGALYWHDGRVTSDYSKAREYFEKSAAAGDELAKDDLGHMLAAGQGGPKDLARAEALLSERAADDDFRQYYLGKRFLYGEDFAVDYDKARHWLSQSVARGNDFAKIEFAHLLLKAPQNESDYQQAKIDFEEFALKWNEDALLGLGKIYEQGLGVSRQPIKALMYYQLAAMSNRADHLKELARFSQQLGTLEIREAERLRDSFLHQYPIPAEQQQYFYAYKAESFLSGEKPTQEALQAAETWFIKSAELGNEIAMRELVNIYSAERLNKPVQVFIWSSLLLRHFGKYGMNSAQLLYQTSAKSCLTESELAYAETQIEAIETQFMPYLESER</sequence>
<dbReference type="RefSeq" id="WP_261272946.1">
    <property type="nucleotide sequence ID" value="NZ_JAMTCC010000020.1"/>
</dbReference>
<evidence type="ECO:0000313" key="1">
    <source>
        <dbReference type="EMBL" id="MCT7946270.1"/>
    </source>
</evidence>
<reference evidence="1" key="1">
    <citation type="journal article" date="2023" name="Int. J. Syst. Evol. Microbiol.">
        <title>&lt;i&gt;Shewanella septentrionalis&lt;/i&gt; sp. nov. and &lt;i&gt;Shewanella holmiensis&lt;/i&gt; sp. nov., isolated from Baltic Sea water and sediments.</title>
        <authorList>
            <person name="Martin-Rodriguez A.J."/>
            <person name="Thorell K."/>
            <person name="Joffre E."/>
            <person name="Jensie-Markopoulos S."/>
            <person name="Moore E.R.B."/>
            <person name="Sjoling A."/>
        </authorList>
    </citation>
    <scope>NUCLEOTIDE SEQUENCE</scope>
    <source>
        <strain evidence="1">SP1W3</strain>
    </source>
</reference>
<accession>A0A9X2WVM8</accession>
<dbReference type="InterPro" id="IPR050767">
    <property type="entry name" value="Sel1_AlgK"/>
</dbReference>
<comment type="caution">
    <text evidence="1">The sequence shown here is derived from an EMBL/GenBank/DDBJ whole genome shotgun (WGS) entry which is preliminary data.</text>
</comment>
<dbReference type="SMART" id="SM00671">
    <property type="entry name" value="SEL1"/>
    <property type="match status" value="5"/>
</dbReference>
<evidence type="ECO:0000313" key="2">
    <source>
        <dbReference type="Proteomes" id="UP001155604"/>
    </source>
</evidence>
<dbReference type="EMBL" id="JAMTCC010000020">
    <property type="protein sequence ID" value="MCT7946270.1"/>
    <property type="molecule type" value="Genomic_DNA"/>
</dbReference>
<dbReference type="AlphaFoldDB" id="A0A9X2WVM8"/>
<dbReference type="InterPro" id="IPR006597">
    <property type="entry name" value="Sel1-like"/>
</dbReference>
<dbReference type="PANTHER" id="PTHR11102">
    <property type="entry name" value="SEL-1-LIKE PROTEIN"/>
    <property type="match status" value="1"/>
</dbReference>
<name>A0A9X2WVM8_9GAMM</name>
<dbReference type="Gene3D" id="1.25.40.10">
    <property type="entry name" value="Tetratricopeptide repeat domain"/>
    <property type="match status" value="2"/>
</dbReference>
<proteinExistence type="predicted"/>
<dbReference type="InterPro" id="IPR011990">
    <property type="entry name" value="TPR-like_helical_dom_sf"/>
</dbReference>
<organism evidence="1 2">
    <name type="scientific">Shewanella septentrionalis</name>
    <dbReference type="NCBI Taxonomy" id="2952223"/>
    <lineage>
        <taxon>Bacteria</taxon>
        <taxon>Pseudomonadati</taxon>
        <taxon>Pseudomonadota</taxon>
        <taxon>Gammaproteobacteria</taxon>
        <taxon>Alteromonadales</taxon>
        <taxon>Shewanellaceae</taxon>
        <taxon>Shewanella</taxon>
    </lineage>
</organism>
<gene>
    <name evidence="1" type="ORF">NE536_12985</name>
</gene>
<dbReference type="Proteomes" id="UP001155604">
    <property type="component" value="Unassembled WGS sequence"/>
</dbReference>
<dbReference type="PANTHER" id="PTHR11102:SF160">
    <property type="entry name" value="ERAD-ASSOCIATED E3 UBIQUITIN-PROTEIN LIGASE COMPONENT HRD3"/>
    <property type="match status" value="1"/>
</dbReference>
<dbReference type="Pfam" id="PF08238">
    <property type="entry name" value="Sel1"/>
    <property type="match status" value="7"/>
</dbReference>
<protein>
    <submittedName>
        <fullName evidence="1">Sel1 repeat family protein</fullName>
    </submittedName>
</protein>
<keyword evidence="2" id="KW-1185">Reference proteome</keyword>